<sequence length="120" mass="13734">METYGKCGRAADALGVLHKMEDGNVFFWNAFAHSRQMPEVLVLFRQMLVDIEFLQLSMAMWRRSSNWSLGRRFDWDVAPIRLGCQSRAHTAMPWFHPMQVSVQFLAEEDLGDGMLANGAP</sequence>
<dbReference type="KEGG" id="smo:SELMODRAFT_428574"/>
<accession>D8T3A9</accession>
<keyword evidence="2" id="KW-1185">Reference proteome</keyword>
<organism evidence="2">
    <name type="scientific">Selaginella moellendorffii</name>
    <name type="common">Spikemoss</name>
    <dbReference type="NCBI Taxonomy" id="88036"/>
    <lineage>
        <taxon>Eukaryota</taxon>
        <taxon>Viridiplantae</taxon>
        <taxon>Streptophyta</taxon>
        <taxon>Embryophyta</taxon>
        <taxon>Tracheophyta</taxon>
        <taxon>Lycopodiopsida</taxon>
        <taxon>Selaginellales</taxon>
        <taxon>Selaginellaceae</taxon>
        <taxon>Selaginella</taxon>
    </lineage>
</organism>
<dbReference type="Proteomes" id="UP000001514">
    <property type="component" value="Unassembled WGS sequence"/>
</dbReference>
<reference evidence="1 2" key="1">
    <citation type="journal article" date="2011" name="Science">
        <title>The Selaginella genome identifies genetic changes associated with the evolution of vascular plants.</title>
        <authorList>
            <person name="Banks J.A."/>
            <person name="Nishiyama T."/>
            <person name="Hasebe M."/>
            <person name="Bowman J.L."/>
            <person name="Gribskov M."/>
            <person name="dePamphilis C."/>
            <person name="Albert V.A."/>
            <person name="Aono N."/>
            <person name="Aoyama T."/>
            <person name="Ambrose B.A."/>
            <person name="Ashton N.W."/>
            <person name="Axtell M.J."/>
            <person name="Barker E."/>
            <person name="Barker M.S."/>
            <person name="Bennetzen J.L."/>
            <person name="Bonawitz N.D."/>
            <person name="Chapple C."/>
            <person name="Cheng C."/>
            <person name="Correa L.G."/>
            <person name="Dacre M."/>
            <person name="DeBarry J."/>
            <person name="Dreyer I."/>
            <person name="Elias M."/>
            <person name="Engstrom E.M."/>
            <person name="Estelle M."/>
            <person name="Feng L."/>
            <person name="Finet C."/>
            <person name="Floyd S.K."/>
            <person name="Frommer W.B."/>
            <person name="Fujita T."/>
            <person name="Gramzow L."/>
            <person name="Gutensohn M."/>
            <person name="Harholt J."/>
            <person name="Hattori M."/>
            <person name="Heyl A."/>
            <person name="Hirai T."/>
            <person name="Hiwatashi Y."/>
            <person name="Ishikawa M."/>
            <person name="Iwata M."/>
            <person name="Karol K.G."/>
            <person name="Koehler B."/>
            <person name="Kolukisaoglu U."/>
            <person name="Kubo M."/>
            <person name="Kurata T."/>
            <person name="Lalonde S."/>
            <person name="Li K."/>
            <person name="Li Y."/>
            <person name="Litt A."/>
            <person name="Lyons E."/>
            <person name="Manning G."/>
            <person name="Maruyama T."/>
            <person name="Michael T.P."/>
            <person name="Mikami K."/>
            <person name="Miyazaki S."/>
            <person name="Morinaga S."/>
            <person name="Murata T."/>
            <person name="Mueller-Roeber B."/>
            <person name="Nelson D.R."/>
            <person name="Obara M."/>
            <person name="Oguri Y."/>
            <person name="Olmstead R.G."/>
            <person name="Onodera N."/>
            <person name="Petersen B.L."/>
            <person name="Pils B."/>
            <person name="Prigge M."/>
            <person name="Rensing S.A."/>
            <person name="Riano-Pachon D.M."/>
            <person name="Roberts A.W."/>
            <person name="Sato Y."/>
            <person name="Scheller H.V."/>
            <person name="Schulz B."/>
            <person name="Schulz C."/>
            <person name="Shakirov E.V."/>
            <person name="Shibagaki N."/>
            <person name="Shinohara N."/>
            <person name="Shippen D.E."/>
            <person name="Soerensen I."/>
            <person name="Sotooka R."/>
            <person name="Sugimoto N."/>
            <person name="Sugita M."/>
            <person name="Sumikawa N."/>
            <person name="Tanurdzic M."/>
            <person name="Theissen G."/>
            <person name="Ulvskov P."/>
            <person name="Wakazuki S."/>
            <person name="Weng J.K."/>
            <person name="Willats W.W."/>
            <person name="Wipf D."/>
            <person name="Wolf P.G."/>
            <person name="Yang L."/>
            <person name="Zimmer A.D."/>
            <person name="Zhu Q."/>
            <person name="Mitros T."/>
            <person name="Hellsten U."/>
            <person name="Loque D."/>
            <person name="Otillar R."/>
            <person name="Salamov A."/>
            <person name="Schmutz J."/>
            <person name="Shapiro H."/>
            <person name="Lindquist E."/>
            <person name="Lucas S."/>
            <person name="Rokhsar D."/>
            <person name="Grigoriev I.V."/>
        </authorList>
    </citation>
    <scope>NUCLEOTIDE SEQUENCE [LARGE SCALE GENOMIC DNA]</scope>
</reference>
<evidence type="ECO:0000313" key="2">
    <source>
        <dbReference type="Proteomes" id="UP000001514"/>
    </source>
</evidence>
<evidence type="ECO:0008006" key="3">
    <source>
        <dbReference type="Google" id="ProtNLM"/>
    </source>
</evidence>
<dbReference type="Gramene" id="EFJ08831">
    <property type="protein sequence ID" value="EFJ08831"/>
    <property type="gene ID" value="SELMODRAFT_428574"/>
</dbReference>
<evidence type="ECO:0000313" key="1">
    <source>
        <dbReference type="EMBL" id="EFJ08831.1"/>
    </source>
</evidence>
<dbReference type="AlphaFoldDB" id="D8T3A9"/>
<dbReference type="InParanoid" id="D8T3A9"/>
<protein>
    <recommendedName>
        <fullName evidence="3">Pentatricopeptide repeat-containing protein</fullName>
    </recommendedName>
</protein>
<gene>
    <name evidence="1" type="ORF">SELMODRAFT_428574</name>
</gene>
<dbReference type="HOGENOM" id="CLU_2053731_0_0_1"/>
<dbReference type="EMBL" id="GL377669">
    <property type="protein sequence ID" value="EFJ08831.1"/>
    <property type="molecule type" value="Genomic_DNA"/>
</dbReference>
<name>D8T3A9_SELML</name>
<proteinExistence type="predicted"/>